<dbReference type="GO" id="GO:0015271">
    <property type="term" value="F:outward rectifier potassium channel activity"/>
    <property type="evidence" value="ECO:0007669"/>
    <property type="project" value="TreeGrafter"/>
</dbReference>
<comment type="similarity">
    <text evidence="2 12">Belongs to the two pore domain potassium channel (TC 1.A.1.8) family.</text>
</comment>
<dbReference type="EMBL" id="CAJPWZ010002164">
    <property type="protein sequence ID" value="CAG2232093.1"/>
    <property type="molecule type" value="Genomic_DNA"/>
</dbReference>
<keyword evidence="3 12" id="KW-0813">Transport</keyword>
<dbReference type="AlphaFoldDB" id="A0A8S3TKL5"/>
<evidence type="ECO:0000256" key="3">
    <source>
        <dbReference type="ARBA" id="ARBA00022448"/>
    </source>
</evidence>
<gene>
    <name evidence="15" type="ORF">MEDL_44828</name>
</gene>
<evidence type="ECO:0000313" key="16">
    <source>
        <dbReference type="Proteomes" id="UP000683360"/>
    </source>
</evidence>
<evidence type="ECO:0000256" key="1">
    <source>
        <dbReference type="ARBA" id="ARBA00004141"/>
    </source>
</evidence>
<keyword evidence="6" id="KW-0631">Potassium channel</keyword>
<organism evidence="15 16">
    <name type="scientific">Mytilus edulis</name>
    <name type="common">Blue mussel</name>
    <dbReference type="NCBI Taxonomy" id="6550"/>
    <lineage>
        <taxon>Eukaryota</taxon>
        <taxon>Metazoa</taxon>
        <taxon>Spiralia</taxon>
        <taxon>Lophotrochozoa</taxon>
        <taxon>Mollusca</taxon>
        <taxon>Bivalvia</taxon>
        <taxon>Autobranchia</taxon>
        <taxon>Pteriomorphia</taxon>
        <taxon>Mytilida</taxon>
        <taxon>Mytiloidea</taxon>
        <taxon>Mytilidae</taxon>
        <taxon>Mytilinae</taxon>
        <taxon>Mytilus</taxon>
    </lineage>
</organism>
<dbReference type="PRINTS" id="PR01333">
    <property type="entry name" value="2POREKCHANEL"/>
</dbReference>
<evidence type="ECO:0000256" key="5">
    <source>
        <dbReference type="ARBA" id="ARBA00022692"/>
    </source>
</evidence>
<evidence type="ECO:0000256" key="7">
    <source>
        <dbReference type="ARBA" id="ARBA00022958"/>
    </source>
</evidence>
<dbReference type="OrthoDB" id="297496at2759"/>
<dbReference type="InterPro" id="IPR013099">
    <property type="entry name" value="K_chnl_dom"/>
</dbReference>
<keyword evidence="7" id="KW-0630">Potassium</keyword>
<evidence type="ECO:0000256" key="11">
    <source>
        <dbReference type="ARBA" id="ARBA00023303"/>
    </source>
</evidence>
<keyword evidence="4" id="KW-0633">Potassium transport</keyword>
<dbReference type="PRINTS" id="PR01095">
    <property type="entry name" value="TASKCHANNEL"/>
</dbReference>
<dbReference type="InterPro" id="IPR003092">
    <property type="entry name" value="2pore_dom_K_chnl_TASK"/>
</dbReference>
<comment type="caution">
    <text evidence="15">The sequence shown here is derived from an EMBL/GenBank/DDBJ whole genome shotgun (WGS) entry which is preliminary data.</text>
</comment>
<dbReference type="InterPro" id="IPR003280">
    <property type="entry name" value="2pore_dom_K_chnl"/>
</dbReference>
<feature type="transmembrane region" description="Helical" evidence="13">
    <location>
        <begin position="229"/>
        <end position="249"/>
    </location>
</feature>
<evidence type="ECO:0000256" key="10">
    <source>
        <dbReference type="ARBA" id="ARBA00023136"/>
    </source>
</evidence>
<keyword evidence="8 13" id="KW-1133">Transmembrane helix</keyword>
<dbReference type="PANTHER" id="PTHR11003:SF335">
    <property type="entry name" value="POTASSIUM CHANNEL DOMAIN-CONTAINING PROTEIN"/>
    <property type="match status" value="1"/>
</dbReference>
<evidence type="ECO:0000256" key="2">
    <source>
        <dbReference type="ARBA" id="ARBA00006666"/>
    </source>
</evidence>
<keyword evidence="11 12" id="KW-0407">Ion channel</keyword>
<name>A0A8S3TKL5_MYTED</name>
<evidence type="ECO:0000256" key="13">
    <source>
        <dbReference type="SAM" id="Phobius"/>
    </source>
</evidence>
<evidence type="ECO:0000256" key="6">
    <source>
        <dbReference type="ARBA" id="ARBA00022826"/>
    </source>
</evidence>
<dbReference type="PANTHER" id="PTHR11003">
    <property type="entry name" value="POTASSIUM CHANNEL, SUBFAMILY K"/>
    <property type="match status" value="1"/>
</dbReference>
<feature type="transmembrane region" description="Helical" evidence="13">
    <location>
        <begin position="255"/>
        <end position="276"/>
    </location>
</feature>
<feature type="transmembrane region" description="Helical" evidence="13">
    <location>
        <begin position="108"/>
        <end position="127"/>
    </location>
</feature>
<comment type="subcellular location">
    <subcellularLocation>
        <location evidence="1">Membrane</location>
        <topology evidence="1">Multi-pass membrane protein</topology>
    </subcellularLocation>
</comment>
<feature type="domain" description="Potassium channel" evidence="14">
    <location>
        <begin position="102"/>
        <end position="160"/>
    </location>
</feature>
<keyword evidence="10 13" id="KW-0472">Membrane</keyword>
<evidence type="ECO:0000256" key="8">
    <source>
        <dbReference type="ARBA" id="ARBA00022989"/>
    </source>
</evidence>
<dbReference type="GO" id="GO:0005886">
    <property type="term" value="C:plasma membrane"/>
    <property type="evidence" value="ECO:0007669"/>
    <property type="project" value="TreeGrafter"/>
</dbReference>
<feature type="domain" description="Potassium channel" evidence="14">
    <location>
        <begin position="237"/>
        <end position="309"/>
    </location>
</feature>
<protein>
    <recommendedName>
        <fullName evidence="14">Potassium channel domain-containing protein</fullName>
    </recommendedName>
</protein>
<dbReference type="GO" id="GO:0022841">
    <property type="term" value="F:potassium ion leak channel activity"/>
    <property type="evidence" value="ECO:0007669"/>
    <property type="project" value="TreeGrafter"/>
</dbReference>
<keyword evidence="16" id="KW-1185">Reference proteome</keyword>
<dbReference type="Proteomes" id="UP000683360">
    <property type="component" value="Unassembled WGS sequence"/>
</dbReference>
<proteinExistence type="inferred from homology"/>
<accession>A0A8S3TKL5</accession>
<feature type="transmembrane region" description="Helical" evidence="13">
    <location>
        <begin position="23"/>
        <end position="42"/>
    </location>
</feature>
<keyword evidence="5 12" id="KW-0812">Transmembrane</keyword>
<evidence type="ECO:0000313" key="15">
    <source>
        <dbReference type="EMBL" id="CAG2232093.1"/>
    </source>
</evidence>
<evidence type="ECO:0000256" key="4">
    <source>
        <dbReference type="ARBA" id="ARBA00022538"/>
    </source>
</evidence>
<sequence length="340" mass="38628">MAEGFCSKVTAILRKLYKGLKSLTGLIILLVLYNIIGAVIFVELEAPYEKKMVIKEKPEHKELILLLTNITVALSNSEFETLRNKTFDLINQYGFENMEGKSESTWDFWKALFFCATIYTTIGYGNIYPKTDAGKVAAIFYAVFGIPLAMKVLAVLGKKLMIILNFFIFSWKKCFKCNGRNNNRYTVQDKQADNGENVELSEIDKSDKAIKIEQENKEDKIKQEIENKLPIAVPIVILIIYIFLGAIMYTLWEDWGFLDAFYFVFISVSTIGFGDITPAHTKFFIVSSIYVFIGLALVSMCINVLIDFYIMSIKLAIHQVDVVTSTVKKGCRCGSRRQSV</sequence>
<dbReference type="Pfam" id="PF07885">
    <property type="entry name" value="Ion_trans_2"/>
    <property type="match status" value="2"/>
</dbReference>
<feature type="transmembrane region" description="Helical" evidence="13">
    <location>
        <begin position="283"/>
        <end position="306"/>
    </location>
</feature>
<dbReference type="SUPFAM" id="SSF81324">
    <property type="entry name" value="Voltage-gated potassium channels"/>
    <property type="match status" value="2"/>
</dbReference>
<dbReference type="GO" id="GO:0030322">
    <property type="term" value="P:stabilization of membrane potential"/>
    <property type="evidence" value="ECO:0007669"/>
    <property type="project" value="TreeGrafter"/>
</dbReference>
<evidence type="ECO:0000256" key="12">
    <source>
        <dbReference type="RuleBase" id="RU003857"/>
    </source>
</evidence>
<reference evidence="15" key="1">
    <citation type="submission" date="2021-03" db="EMBL/GenBank/DDBJ databases">
        <authorList>
            <person name="Bekaert M."/>
        </authorList>
    </citation>
    <scope>NUCLEOTIDE SEQUENCE</scope>
</reference>
<evidence type="ECO:0000259" key="14">
    <source>
        <dbReference type="Pfam" id="PF07885"/>
    </source>
</evidence>
<feature type="transmembrane region" description="Helical" evidence="13">
    <location>
        <begin position="139"/>
        <end position="157"/>
    </location>
</feature>
<keyword evidence="9 12" id="KW-0406">Ion transport</keyword>
<evidence type="ECO:0000256" key="9">
    <source>
        <dbReference type="ARBA" id="ARBA00023065"/>
    </source>
</evidence>
<dbReference type="Gene3D" id="1.10.287.70">
    <property type="match status" value="1"/>
</dbReference>